<dbReference type="InterPro" id="IPR001789">
    <property type="entry name" value="Sig_transdc_resp-reg_receiver"/>
</dbReference>
<dbReference type="RefSeq" id="WP_058733813.1">
    <property type="nucleotide sequence ID" value="NZ_LDTD01000083.1"/>
</dbReference>
<sequence length="123" mass="13129">MPDRTLRGCHILVVEDEFLLAEDLQAELSDAEAVVLGPVGTLEEALDLVRSAERIDGAILDINLGGEAAYPVADLLIQRGVPLVFTSGYDGTSFPSRFAAIARCEKPISISLITQAIGRAIHV</sequence>
<evidence type="ECO:0000313" key="5">
    <source>
        <dbReference type="Proteomes" id="UP000072867"/>
    </source>
</evidence>
<dbReference type="Proteomes" id="UP000074072">
    <property type="component" value="Unassembled WGS sequence"/>
</dbReference>
<dbReference type="Gene3D" id="3.40.50.2300">
    <property type="match status" value="1"/>
</dbReference>
<evidence type="ECO:0000256" key="1">
    <source>
        <dbReference type="PROSITE-ProRule" id="PRU00169"/>
    </source>
</evidence>
<accession>A0A147HVG6</accession>
<evidence type="ECO:0000313" key="6">
    <source>
        <dbReference type="Proteomes" id="UP000074072"/>
    </source>
</evidence>
<dbReference type="OrthoDB" id="582170at2"/>
<feature type="modified residue" description="4-aspartylphosphate" evidence="1">
    <location>
        <position position="61"/>
    </location>
</feature>
<comment type="caution">
    <text evidence="3">The sequence shown here is derived from an EMBL/GenBank/DDBJ whole genome shotgun (WGS) entry which is preliminary data.</text>
</comment>
<dbReference type="AlphaFoldDB" id="A0A147HVG6"/>
<dbReference type="PATRIC" id="fig|33051.3.peg.3638"/>
<evidence type="ECO:0000313" key="3">
    <source>
        <dbReference type="EMBL" id="KTT68878.1"/>
    </source>
</evidence>
<keyword evidence="1" id="KW-0597">Phosphoprotein</keyword>
<feature type="domain" description="Response regulatory" evidence="2">
    <location>
        <begin position="10"/>
        <end position="121"/>
    </location>
</feature>
<dbReference type="PROSITE" id="PS50110">
    <property type="entry name" value="RESPONSE_REGULATORY"/>
    <property type="match status" value="1"/>
</dbReference>
<dbReference type="InterPro" id="IPR011006">
    <property type="entry name" value="CheY-like_superfamily"/>
</dbReference>
<dbReference type="SMART" id="SM00448">
    <property type="entry name" value="REC"/>
    <property type="match status" value="1"/>
</dbReference>
<dbReference type="STRING" id="33051.SB4_18025"/>
<evidence type="ECO:0000313" key="4">
    <source>
        <dbReference type="EMBL" id="KTT93468.1"/>
    </source>
</evidence>
<gene>
    <name evidence="3" type="ORF">NS319_12025</name>
    <name evidence="4" type="ORF">SB4_18025</name>
</gene>
<organism evidence="3 5">
    <name type="scientific">Sphingomonas sanguinis</name>
    <dbReference type="NCBI Taxonomy" id="33051"/>
    <lineage>
        <taxon>Bacteria</taxon>
        <taxon>Pseudomonadati</taxon>
        <taxon>Pseudomonadota</taxon>
        <taxon>Alphaproteobacteria</taxon>
        <taxon>Sphingomonadales</taxon>
        <taxon>Sphingomonadaceae</taxon>
        <taxon>Sphingomonas</taxon>
    </lineage>
</organism>
<evidence type="ECO:0000259" key="2">
    <source>
        <dbReference type="PROSITE" id="PS50110"/>
    </source>
</evidence>
<dbReference type="EMBL" id="LDTD01000083">
    <property type="protein sequence ID" value="KTT68878.1"/>
    <property type="molecule type" value="Genomic_DNA"/>
</dbReference>
<dbReference type="SUPFAM" id="SSF52172">
    <property type="entry name" value="CheY-like"/>
    <property type="match status" value="1"/>
</dbReference>
<name>A0A147HVG6_9SPHN</name>
<protein>
    <submittedName>
        <fullName evidence="3">Response regulator receiver protein</fullName>
    </submittedName>
</protein>
<dbReference type="EMBL" id="LDTE01000152">
    <property type="protein sequence ID" value="KTT93468.1"/>
    <property type="molecule type" value="Genomic_DNA"/>
</dbReference>
<dbReference type="Proteomes" id="UP000072867">
    <property type="component" value="Unassembled WGS sequence"/>
</dbReference>
<dbReference type="GO" id="GO:0000160">
    <property type="term" value="P:phosphorelay signal transduction system"/>
    <property type="evidence" value="ECO:0007669"/>
    <property type="project" value="InterPro"/>
</dbReference>
<reference evidence="5 6" key="1">
    <citation type="journal article" date="2016" name="Front. Microbiol.">
        <title>Genomic Resource of Rice Seed Associated Bacteria.</title>
        <authorList>
            <person name="Midha S."/>
            <person name="Bansal K."/>
            <person name="Sharma S."/>
            <person name="Kumar N."/>
            <person name="Patil P.P."/>
            <person name="Chaudhry V."/>
            <person name="Patil P.B."/>
        </authorList>
    </citation>
    <scope>NUCLEOTIDE SEQUENCE [LARGE SCALE GENOMIC DNA]</scope>
    <source>
        <strain evidence="3 5">NS319</strain>
        <strain evidence="4 6">SB4</strain>
    </source>
</reference>
<proteinExistence type="predicted"/>